<evidence type="ECO:0000259" key="2">
    <source>
        <dbReference type="Pfam" id="PF21906"/>
    </source>
</evidence>
<evidence type="ECO:0000313" key="3">
    <source>
        <dbReference type="EMBL" id="MCT9001067.1"/>
    </source>
</evidence>
<dbReference type="EMBL" id="JAODOR010000002">
    <property type="protein sequence ID" value="MCT9001067.1"/>
    <property type="molecule type" value="Genomic_DNA"/>
</dbReference>
<protein>
    <submittedName>
        <fullName evidence="3">NUDIX domain-containing protein</fullName>
    </submittedName>
</protein>
<feature type="domain" description="Nudix hydrolase" evidence="1">
    <location>
        <begin position="25"/>
        <end position="113"/>
    </location>
</feature>
<dbReference type="Pfam" id="PF21906">
    <property type="entry name" value="WHD_NrtR"/>
    <property type="match status" value="1"/>
</dbReference>
<dbReference type="InterPro" id="IPR054105">
    <property type="entry name" value="WHD_NrtR"/>
</dbReference>
<name>A0ABT2P901_9MICO</name>
<dbReference type="Pfam" id="PF00293">
    <property type="entry name" value="NUDIX"/>
    <property type="match status" value="1"/>
</dbReference>
<sequence>MTGYRDSSGRRLDDYPRPSVAVDTAVLTVVDGALAVLLVRAGRSDDEWRLPGSFLHEGETLRGAVLRSLRVKAGVEGLRPRQLHVFDRPGRDDRGWVLSVAHVDVVRADRVPISKGHQLARVDDLPDLKYDHGEIVAFAVDALRTDYRGTPDPAALLEAPFTMRQLRLMHEAVSGERLLPDTFRRAMAPRLRATGEMLVEGRGRPAELFERA</sequence>
<dbReference type="Gene3D" id="1.10.10.10">
    <property type="entry name" value="Winged helix-like DNA-binding domain superfamily/Winged helix DNA-binding domain"/>
    <property type="match status" value="1"/>
</dbReference>
<organism evidence="3 4">
    <name type="scientific">Microbacterium memoriense</name>
    <dbReference type="NCBI Taxonomy" id="2978350"/>
    <lineage>
        <taxon>Bacteria</taxon>
        <taxon>Bacillati</taxon>
        <taxon>Actinomycetota</taxon>
        <taxon>Actinomycetes</taxon>
        <taxon>Micrococcales</taxon>
        <taxon>Microbacteriaceae</taxon>
        <taxon>Microbacterium</taxon>
    </lineage>
</organism>
<dbReference type="SUPFAM" id="SSF46785">
    <property type="entry name" value="Winged helix' DNA-binding domain"/>
    <property type="match status" value="1"/>
</dbReference>
<proteinExistence type="predicted"/>
<dbReference type="InterPro" id="IPR000086">
    <property type="entry name" value="NUDIX_hydrolase_dom"/>
</dbReference>
<dbReference type="PANTHER" id="PTHR43736:SF4">
    <property type="entry name" value="SLR1690 PROTEIN"/>
    <property type="match status" value="1"/>
</dbReference>
<gene>
    <name evidence="3" type="ORF">N4R40_01625</name>
</gene>
<dbReference type="PANTHER" id="PTHR43736">
    <property type="entry name" value="ADP-RIBOSE PYROPHOSPHATASE"/>
    <property type="match status" value="1"/>
</dbReference>
<dbReference type="InterPro" id="IPR036388">
    <property type="entry name" value="WH-like_DNA-bd_sf"/>
</dbReference>
<dbReference type="CDD" id="cd18873">
    <property type="entry name" value="NUDIX_NadM_like"/>
    <property type="match status" value="1"/>
</dbReference>
<dbReference type="InterPro" id="IPR036390">
    <property type="entry name" value="WH_DNA-bd_sf"/>
</dbReference>
<evidence type="ECO:0000259" key="1">
    <source>
        <dbReference type="Pfam" id="PF00293"/>
    </source>
</evidence>
<dbReference type="RefSeq" id="WP_261605625.1">
    <property type="nucleotide sequence ID" value="NZ_JAODOR010000002.1"/>
</dbReference>
<keyword evidence="4" id="KW-1185">Reference proteome</keyword>
<comment type="caution">
    <text evidence="3">The sequence shown here is derived from an EMBL/GenBank/DDBJ whole genome shotgun (WGS) entry which is preliminary data.</text>
</comment>
<feature type="domain" description="NrtR DNA-binding winged helix" evidence="2">
    <location>
        <begin position="154"/>
        <end position="209"/>
    </location>
</feature>
<accession>A0ABT2P901</accession>
<dbReference type="Gene3D" id="3.90.79.10">
    <property type="entry name" value="Nucleoside Triphosphate Pyrophosphohydrolase"/>
    <property type="match status" value="1"/>
</dbReference>
<evidence type="ECO:0000313" key="4">
    <source>
        <dbReference type="Proteomes" id="UP001300496"/>
    </source>
</evidence>
<dbReference type="SUPFAM" id="SSF55811">
    <property type="entry name" value="Nudix"/>
    <property type="match status" value="1"/>
</dbReference>
<dbReference type="Proteomes" id="UP001300496">
    <property type="component" value="Unassembled WGS sequence"/>
</dbReference>
<dbReference type="InterPro" id="IPR015797">
    <property type="entry name" value="NUDIX_hydrolase-like_dom_sf"/>
</dbReference>
<reference evidence="3 4" key="1">
    <citation type="journal article" date="2024" name="Int. J. Syst. Evol. Microbiol.">
        <title>Microbacterium memoriense sp. nov., a member of the Actinomycetota from marine beach sediment of the north coast of Portugal.</title>
        <authorList>
            <person name="Santos J.D.N.D."/>
            <person name="Klimek D."/>
            <person name="Calusinska M."/>
            <person name="Lobo-da-Cunha A."/>
            <person name="Catita J."/>
            <person name="Goncalves H."/>
            <person name="Gonzalez I."/>
            <person name="Lage O.M."/>
        </authorList>
    </citation>
    <scope>NUCLEOTIDE SEQUENCE [LARGE SCALE GENOMIC DNA]</scope>
    <source>
        <strain evidence="3 4">PMIC_1C1B</strain>
    </source>
</reference>